<dbReference type="EMBL" id="JACJQU010000003">
    <property type="protein sequence ID" value="MBD2293559.1"/>
    <property type="molecule type" value="Genomic_DNA"/>
</dbReference>
<dbReference type="RefSeq" id="WP_190559070.1">
    <property type="nucleotide sequence ID" value="NZ_JACJQU010000003.1"/>
</dbReference>
<evidence type="ECO:0000313" key="3">
    <source>
        <dbReference type="Proteomes" id="UP000662185"/>
    </source>
</evidence>
<feature type="chain" id="PRO_5036944104" description="PEP-CTERM sorting domain-containing protein" evidence="1">
    <location>
        <begin position="37"/>
        <end position="223"/>
    </location>
</feature>
<evidence type="ECO:0000313" key="2">
    <source>
        <dbReference type="EMBL" id="MBD2293559.1"/>
    </source>
</evidence>
<evidence type="ECO:0000256" key="1">
    <source>
        <dbReference type="SAM" id="SignalP"/>
    </source>
</evidence>
<feature type="signal peptide" evidence="1">
    <location>
        <begin position="1"/>
        <end position="36"/>
    </location>
</feature>
<organism evidence="2 3">
    <name type="scientific">Anabaena sphaerica FACHB-251</name>
    <dbReference type="NCBI Taxonomy" id="2692883"/>
    <lineage>
        <taxon>Bacteria</taxon>
        <taxon>Bacillati</taxon>
        <taxon>Cyanobacteriota</taxon>
        <taxon>Cyanophyceae</taxon>
        <taxon>Nostocales</taxon>
        <taxon>Nostocaceae</taxon>
        <taxon>Anabaena</taxon>
    </lineage>
</organism>
<protein>
    <recommendedName>
        <fullName evidence="4">PEP-CTERM sorting domain-containing protein</fullName>
    </recommendedName>
</protein>
<evidence type="ECO:0008006" key="4">
    <source>
        <dbReference type="Google" id="ProtNLM"/>
    </source>
</evidence>
<dbReference type="AlphaFoldDB" id="A0A926WFE1"/>
<proteinExistence type="predicted"/>
<name>A0A926WFE1_9NOST</name>
<comment type="caution">
    <text evidence="2">The sequence shown here is derived from an EMBL/GenBank/DDBJ whole genome shotgun (WGS) entry which is preliminary data.</text>
</comment>
<keyword evidence="3" id="KW-1185">Reference proteome</keyword>
<sequence length="223" mass="23726">MTTLKKLGQFFSQKALRSLSAGVAVSSIMLGLGAFAKPASAVNIAGYDFNDEDFANTLVNFAGNFTTPGGSIQTVLTDQDLTTYAFSFTPGAFVQLGFNTPVINLSGNDLAFFDLGIPDTFQVSIDGNNYLPYDSLFTGFSTSNPTFNVNVATIDLNDFGVALNDSISEIYIKLDTLSGDDTVPSLALVAAIRTTPEPSAMFGLLATVGFLACQRKFKMLKKA</sequence>
<gene>
    <name evidence="2" type="ORF">H6G06_08670</name>
</gene>
<accession>A0A926WFE1</accession>
<dbReference type="Proteomes" id="UP000662185">
    <property type="component" value="Unassembled WGS sequence"/>
</dbReference>
<reference evidence="3" key="1">
    <citation type="journal article" date="2020" name="ISME J.">
        <title>Comparative genomics reveals insights into cyanobacterial evolution and habitat adaptation.</title>
        <authorList>
            <person name="Chen M.Y."/>
            <person name="Teng W.K."/>
            <person name="Zhao L."/>
            <person name="Hu C.X."/>
            <person name="Zhou Y.K."/>
            <person name="Han B.P."/>
            <person name="Song L.R."/>
            <person name="Shu W.S."/>
        </authorList>
    </citation>
    <scope>NUCLEOTIDE SEQUENCE [LARGE SCALE GENOMIC DNA]</scope>
    <source>
        <strain evidence="3">FACHB-251</strain>
    </source>
</reference>
<keyword evidence="1" id="KW-0732">Signal</keyword>